<feature type="transmembrane region" description="Helical" evidence="7">
    <location>
        <begin position="18"/>
        <end position="38"/>
    </location>
</feature>
<evidence type="ECO:0000256" key="4">
    <source>
        <dbReference type="ARBA" id="ARBA00022692"/>
    </source>
</evidence>
<evidence type="ECO:0000256" key="7">
    <source>
        <dbReference type="SAM" id="Phobius"/>
    </source>
</evidence>
<evidence type="ECO:0000256" key="1">
    <source>
        <dbReference type="ARBA" id="ARBA00004651"/>
    </source>
</evidence>
<name>A0A1V4IP21_9CLOT</name>
<comment type="similarity">
    <text evidence="2">Belongs to the CpsC/CapA family.</text>
</comment>
<dbReference type="AlphaFoldDB" id="A0A1V4IP21"/>
<keyword evidence="4 7" id="KW-0812">Transmembrane</keyword>
<gene>
    <name evidence="10" type="primary">cap8A_2</name>
    <name evidence="10" type="ORF">CLORY_21560</name>
</gene>
<dbReference type="PANTHER" id="PTHR32309:SF13">
    <property type="entry name" value="FERRIC ENTEROBACTIN TRANSPORT PROTEIN FEPE"/>
    <property type="match status" value="1"/>
</dbReference>
<dbReference type="InterPro" id="IPR050445">
    <property type="entry name" value="Bact_polysacc_biosynth/exp"/>
</dbReference>
<dbReference type="Pfam" id="PF02706">
    <property type="entry name" value="Wzz"/>
    <property type="match status" value="1"/>
</dbReference>
<dbReference type="OrthoDB" id="2360475at2"/>
<feature type="transmembrane region" description="Helical" evidence="7">
    <location>
        <begin position="173"/>
        <end position="194"/>
    </location>
</feature>
<feature type="domain" description="Polysaccharide chain length determinant N-terminal" evidence="8">
    <location>
        <begin position="2"/>
        <end position="94"/>
    </location>
</feature>
<evidence type="ECO:0000256" key="2">
    <source>
        <dbReference type="ARBA" id="ARBA00006683"/>
    </source>
</evidence>
<evidence type="ECO:0000256" key="6">
    <source>
        <dbReference type="ARBA" id="ARBA00023136"/>
    </source>
</evidence>
<evidence type="ECO:0000313" key="11">
    <source>
        <dbReference type="Proteomes" id="UP000190080"/>
    </source>
</evidence>
<sequence length="227" mass="25962">MEFDILEYLILLKKRWRFITIITLMFTLMAGVVSFFVLKPVYESDISVIIGRPKNVNSQNYSSSYNDVMMYQKMVSTYMEFVRSRTVIEDTITTLKLNINVEDLQNKISVTAKGDTEFLTIAVKSKNAEESMNIANQLAKSLKKISSDVKKEDNVQILDKAQFPTSPDTPKPYLNMTIAFILGFMLSIVIVIVMEYLDNTIKDPEEIEKLLNIPVIGTIPYMSNNNK</sequence>
<dbReference type="InterPro" id="IPR032807">
    <property type="entry name" value="GNVR"/>
</dbReference>
<dbReference type="EMBL" id="MZGV01000020">
    <property type="protein sequence ID" value="OPJ61656.1"/>
    <property type="molecule type" value="Genomic_DNA"/>
</dbReference>
<evidence type="ECO:0000256" key="3">
    <source>
        <dbReference type="ARBA" id="ARBA00022475"/>
    </source>
</evidence>
<dbReference type="STRING" id="1450648.CLORY_21560"/>
<evidence type="ECO:0000259" key="9">
    <source>
        <dbReference type="Pfam" id="PF13807"/>
    </source>
</evidence>
<evidence type="ECO:0000256" key="5">
    <source>
        <dbReference type="ARBA" id="ARBA00022989"/>
    </source>
</evidence>
<organism evidence="10 11">
    <name type="scientific">Clostridium oryzae</name>
    <dbReference type="NCBI Taxonomy" id="1450648"/>
    <lineage>
        <taxon>Bacteria</taxon>
        <taxon>Bacillati</taxon>
        <taxon>Bacillota</taxon>
        <taxon>Clostridia</taxon>
        <taxon>Eubacteriales</taxon>
        <taxon>Clostridiaceae</taxon>
        <taxon>Clostridium</taxon>
    </lineage>
</organism>
<reference evidence="10 11" key="1">
    <citation type="submission" date="2017-03" db="EMBL/GenBank/DDBJ databases">
        <title>Genome sequence of Clostridium oryzae DSM 28571.</title>
        <authorList>
            <person name="Poehlein A."/>
            <person name="Daniel R."/>
        </authorList>
    </citation>
    <scope>NUCLEOTIDE SEQUENCE [LARGE SCALE GENOMIC DNA]</scope>
    <source>
        <strain evidence="10 11">DSM 28571</strain>
    </source>
</reference>
<comment type="subcellular location">
    <subcellularLocation>
        <location evidence="1">Cell membrane</location>
        <topology evidence="1">Multi-pass membrane protein</topology>
    </subcellularLocation>
</comment>
<protein>
    <submittedName>
        <fullName evidence="10">Capsular polysaccharide type 8 biosynthesis protein cap8A</fullName>
    </submittedName>
</protein>
<dbReference type="RefSeq" id="WP_079424162.1">
    <property type="nucleotide sequence ID" value="NZ_MZGV01000020.1"/>
</dbReference>
<dbReference type="PANTHER" id="PTHR32309">
    <property type="entry name" value="TYROSINE-PROTEIN KINASE"/>
    <property type="match status" value="1"/>
</dbReference>
<keyword evidence="6 7" id="KW-0472">Membrane</keyword>
<keyword evidence="11" id="KW-1185">Reference proteome</keyword>
<keyword evidence="3" id="KW-1003">Cell membrane</keyword>
<comment type="caution">
    <text evidence="10">The sequence shown here is derived from an EMBL/GenBank/DDBJ whole genome shotgun (WGS) entry which is preliminary data.</text>
</comment>
<dbReference type="Pfam" id="PF13807">
    <property type="entry name" value="GNVR"/>
    <property type="match status" value="1"/>
</dbReference>
<dbReference type="GO" id="GO:0004713">
    <property type="term" value="F:protein tyrosine kinase activity"/>
    <property type="evidence" value="ECO:0007669"/>
    <property type="project" value="TreeGrafter"/>
</dbReference>
<dbReference type="GO" id="GO:0005886">
    <property type="term" value="C:plasma membrane"/>
    <property type="evidence" value="ECO:0007669"/>
    <property type="project" value="UniProtKB-SubCell"/>
</dbReference>
<proteinExistence type="inferred from homology"/>
<evidence type="ECO:0000313" key="10">
    <source>
        <dbReference type="EMBL" id="OPJ61656.1"/>
    </source>
</evidence>
<evidence type="ECO:0000259" key="8">
    <source>
        <dbReference type="Pfam" id="PF02706"/>
    </source>
</evidence>
<keyword evidence="5 7" id="KW-1133">Transmembrane helix</keyword>
<feature type="domain" description="Tyrosine-protein kinase G-rich" evidence="9">
    <location>
        <begin position="132"/>
        <end position="193"/>
    </location>
</feature>
<accession>A0A1V4IP21</accession>
<dbReference type="InterPro" id="IPR003856">
    <property type="entry name" value="LPS_length_determ_N"/>
</dbReference>
<dbReference type="Proteomes" id="UP000190080">
    <property type="component" value="Unassembled WGS sequence"/>
</dbReference>